<sequence length="119" mass="13411">MAATQTRRRAGADGDVLYRDQEARTEAEDKRRCAAEREAQRPVCSRCGREFTDEHWEEITVQRAVVRAGDTSVCGPCHTEDVARKEAAAEAARLQAIAPPEPEHGHEPDRGRGWFRRRA</sequence>
<feature type="region of interest" description="Disordered" evidence="1">
    <location>
        <begin position="1"/>
        <end position="31"/>
    </location>
</feature>
<keyword evidence="3" id="KW-1185">Reference proteome</keyword>
<organism evidence="2 3">
    <name type="scientific">Streptomyces doudnae</name>
    <dbReference type="NCBI Taxonomy" id="3075536"/>
    <lineage>
        <taxon>Bacteria</taxon>
        <taxon>Bacillati</taxon>
        <taxon>Actinomycetota</taxon>
        <taxon>Actinomycetes</taxon>
        <taxon>Kitasatosporales</taxon>
        <taxon>Streptomycetaceae</taxon>
        <taxon>Streptomyces</taxon>
    </lineage>
</organism>
<comment type="caution">
    <text evidence="2">The sequence shown here is derived from an EMBL/GenBank/DDBJ whole genome shotgun (WGS) entry which is preliminary data.</text>
</comment>
<reference evidence="3" key="1">
    <citation type="submission" date="2023-07" db="EMBL/GenBank/DDBJ databases">
        <title>30 novel species of actinomycetes from the DSMZ collection.</title>
        <authorList>
            <person name="Nouioui I."/>
        </authorList>
    </citation>
    <scope>NUCLEOTIDE SEQUENCE [LARGE SCALE GENOMIC DNA]</scope>
    <source>
        <strain evidence="3">DSM 41981</strain>
    </source>
</reference>
<name>A0ABD5EFD4_9ACTN</name>
<dbReference type="Proteomes" id="UP001183535">
    <property type="component" value="Unassembled WGS sequence"/>
</dbReference>
<dbReference type="RefSeq" id="WP_237549561.1">
    <property type="nucleotide sequence ID" value="NZ_JAVRES010000001.1"/>
</dbReference>
<accession>A0ABD5EFD4</accession>
<evidence type="ECO:0000256" key="1">
    <source>
        <dbReference type="SAM" id="MobiDB-lite"/>
    </source>
</evidence>
<evidence type="ECO:0008006" key="4">
    <source>
        <dbReference type="Google" id="ProtNLM"/>
    </source>
</evidence>
<gene>
    <name evidence="2" type="ORF">RM877_01240</name>
</gene>
<dbReference type="EMBL" id="JAVRES010000001">
    <property type="protein sequence ID" value="MDT0433300.1"/>
    <property type="molecule type" value="Genomic_DNA"/>
</dbReference>
<evidence type="ECO:0000313" key="3">
    <source>
        <dbReference type="Proteomes" id="UP001183535"/>
    </source>
</evidence>
<protein>
    <recommendedName>
        <fullName evidence="4">HNH endonuclease</fullName>
    </recommendedName>
</protein>
<feature type="region of interest" description="Disordered" evidence="1">
    <location>
        <begin position="96"/>
        <end position="119"/>
    </location>
</feature>
<feature type="compositionally biased region" description="Basic and acidic residues" evidence="1">
    <location>
        <begin position="101"/>
        <end position="112"/>
    </location>
</feature>
<feature type="compositionally biased region" description="Basic and acidic residues" evidence="1">
    <location>
        <begin position="10"/>
        <end position="31"/>
    </location>
</feature>
<evidence type="ECO:0000313" key="2">
    <source>
        <dbReference type="EMBL" id="MDT0433300.1"/>
    </source>
</evidence>
<dbReference type="AlphaFoldDB" id="A0ABD5EFD4"/>
<proteinExistence type="predicted"/>